<dbReference type="SUPFAM" id="SSF56762">
    <property type="entry name" value="HydB/Nqo4-like"/>
    <property type="match status" value="1"/>
</dbReference>
<accession>A0A366Y1W2</accession>
<evidence type="ECO:0000256" key="4">
    <source>
        <dbReference type="ARBA" id="ARBA00011771"/>
    </source>
</evidence>
<name>A0A366Y1W2_9BACI</name>
<dbReference type="Pfam" id="PF00374">
    <property type="entry name" value="NiFeSe_Hases"/>
    <property type="match status" value="3"/>
</dbReference>
<comment type="similarity">
    <text evidence="3 9">Belongs to the [NiFe]/[NiFeSe] hydrogenase large subunit family.</text>
</comment>
<dbReference type="PROSITE" id="PS00508">
    <property type="entry name" value="NI_HGENASE_L_2"/>
    <property type="match status" value="1"/>
</dbReference>
<dbReference type="PANTHER" id="PTHR42958:SF2">
    <property type="entry name" value="UPTAKE HYDROGENASE LARGE SUBUNIT"/>
    <property type="match status" value="1"/>
</dbReference>
<evidence type="ECO:0000256" key="9">
    <source>
        <dbReference type="RuleBase" id="RU003896"/>
    </source>
</evidence>
<dbReference type="InterPro" id="IPR029014">
    <property type="entry name" value="NiFe-Hase_large"/>
</dbReference>
<dbReference type="InterPro" id="IPR018194">
    <property type="entry name" value="Ni-dep_hyd_lsu_Ni_BS"/>
</dbReference>
<feature type="binding site" evidence="8">
    <location>
        <position position="64"/>
    </location>
    <ligand>
        <name>Fe cation</name>
        <dbReference type="ChEBI" id="CHEBI:24875"/>
    </ligand>
</feature>
<proteinExistence type="inferred from homology"/>
<organism evidence="10 11">
    <name type="scientific">Bacillus taeanensis</name>
    <dbReference type="NCBI Taxonomy" id="273032"/>
    <lineage>
        <taxon>Bacteria</taxon>
        <taxon>Bacillati</taxon>
        <taxon>Bacillota</taxon>
        <taxon>Bacilli</taxon>
        <taxon>Bacillales</taxon>
        <taxon>Bacillaceae</taxon>
        <taxon>Bacillus</taxon>
    </lineage>
</organism>
<evidence type="ECO:0000256" key="7">
    <source>
        <dbReference type="ARBA" id="ARBA00023002"/>
    </source>
</evidence>
<evidence type="ECO:0000256" key="6">
    <source>
        <dbReference type="ARBA" id="ARBA00022723"/>
    </source>
</evidence>
<dbReference type="GO" id="GO:0030313">
    <property type="term" value="C:cell envelope"/>
    <property type="evidence" value="ECO:0007669"/>
    <property type="project" value="UniProtKB-SubCell"/>
</dbReference>
<sequence length="467" mass="53211">MKKRIIMNPVTRISGFMEVDVLIENHVVVEAKTKGSFFRGFEQMLVGRSPFDSIYFTQRICGICSAAHSMAASLALEDALNILPTEQGRYLRDIIHCCEFLQNHLRHFYQYTIPDYVKLPNISPLEANENIDFRLPKKINNRISKHYFESLELSRLAHQMLAVLGGKAPHNHGVFVGGITTQATTDKIIKMKSILNKISDFIEQKTLPDAYSIAEYYQDYFQMGGGYRNLLSYGSFNNYRELGTLYVDALIYQNGKLDKFDPNFLTETIDYAWYEGKDTYKPEEDISKPNMDKEKAYSWVKAPRYNGLPYEVGPLARLWLNGEYQNGISAMDRDLARVLEAKKIAEVMGVLLDQVIPGTSVQEKYSIPENEQGRGLVDTTRGALGHWVKIENKTISFYQVITPSAWDFSTRDEHYLGTAEQALIGTAIQDPDNPVELGRILRSFDPCMSCATHVYRPGKEPKTIKVM</sequence>
<dbReference type="PANTHER" id="PTHR42958">
    <property type="entry name" value="HYDROGENASE-2 LARGE CHAIN"/>
    <property type="match status" value="1"/>
</dbReference>
<keyword evidence="5 8" id="KW-0533">Nickel</keyword>
<keyword evidence="8" id="KW-0460">Magnesium</keyword>
<dbReference type="RefSeq" id="WP_113804447.1">
    <property type="nucleotide sequence ID" value="NZ_QOCW01000002.1"/>
</dbReference>
<feature type="binding site" evidence="8">
    <location>
        <position position="453"/>
    </location>
    <ligand>
        <name>Mg(2+)</name>
        <dbReference type="ChEBI" id="CHEBI:18420"/>
    </ligand>
</feature>
<feature type="binding site" evidence="8">
    <location>
        <position position="400"/>
    </location>
    <ligand>
        <name>Mg(2+)</name>
        <dbReference type="ChEBI" id="CHEBI:18420"/>
    </ligand>
</feature>
<evidence type="ECO:0000256" key="3">
    <source>
        <dbReference type="ARBA" id="ARBA00009292"/>
    </source>
</evidence>
<feature type="binding site" evidence="8">
    <location>
        <position position="64"/>
    </location>
    <ligand>
        <name>Ni(2+)</name>
        <dbReference type="ChEBI" id="CHEBI:49786"/>
    </ligand>
</feature>
<feature type="binding site" evidence="8">
    <location>
        <position position="42"/>
    </location>
    <ligand>
        <name>Mg(2+)</name>
        <dbReference type="ChEBI" id="CHEBI:18420"/>
    </ligand>
</feature>
<reference evidence="10 11" key="1">
    <citation type="submission" date="2018-07" db="EMBL/GenBank/DDBJ databases">
        <title>Lottiidibacillus patelloidae gen. nov., sp. nov., isolated from the intestinal tract of a marine limpet and the reclassification of B. taeanensis BH030017T, B. algicola KMM 3737T and B. hwajinpoensis SW-72T as genus Lottiidibacillus.</title>
        <authorList>
            <person name="Liu R."/>
            <person name="Huang Z."/>
        </authorList>
    </citation>
    <scope>NUCLEOTIDE SEQUENCE [LARGE SCALE GENOMIC DNA]</scope>
    <source>
        <strain evidence="10 11">BH030017</strain>
    </source>
</reference>
<keyword evidence="6 8" id="KW-0479">Metal-binding</keyword>
<evidence type="ECO:0000256" key="8">
    <source>
        <dbReference type="PIRSR" id="PIRSR601501-1"/>
    </source>
</evidence>
<dbReference type="EMBL" id="QOCW01000002">
    <property type="protein sequence ID" value="RBW70969.1"/>
    <property type="molecule type" value="Genomic_DNA"/>
</dbReference>
<dbReference type="AlphaFoldDB" id="A0A366Y1W2"/>
<evidence type="ECO:0000313" key="10">
    <source>
        <dbReference type="EMBL" id="RBW70969.1"/>
    </source>
</evidence>
<dbReference type="PROSITE" id="PS00507">
    <property type="entry name" value="NI_HGENASE_L_1"/>
    <property type="match status" value="1"/>
</dbReference>
<protein>
    <submittedName>
        <fullName evidence="10">Ni/Fe hydrogenase</fullName>
    </submittedName>
</protein>
<evidence type="ECO:0000256" key="1">
    <source>
        <dbReference type="ARBA" id="ARBA00001967"/>
    </source>
</evidence>
<keyword evidence="7 9" id="KW-0560">Oxidoreductase</keyword>
<comment type="cofactor">
    <cofactor evidence="1 8">
        <name>Ni(2+)</name>
        <dbReference type="ChEBI" id="CHEBI:49786"/>
    </cofactor>
</comment>
<keyword evidence="11" id="KW-1185">Reference proteome</keyword>
<comment type="subcellular location">
    <subcellularLocation>
        <location evidence="2">Cell envelope</location>
    </subcellularLocation>
</comment>
<evidence type="ECO:0000256" key="5">
    <source>
        <dbReference type="ARBA" id="ARBA00022596"/>
    </source>
</evidence>
<keyword evidence="8" id="KW-0408">Iron</keyword>
<feature type="binding site" evidence="8">
    <location>
        <position position="447"/>
    </location>
    <ligand>
        <name>Ni(2+)</name>
        <dbReference type="ChEBI" id="CHEBI:49786"/>
    </ligand>
</feature>
<dbReference type="OrthoDB" id="9761717at2"/>
<dbReference type="InterPro" id="IPR050867">
    <property type="entry name" value="NiFe/NiFeSe_hydrgnase_LSU"/>
</dbReference>
<gene>
    <name evidence="10" type="ORF">DS031_02950</name>
</gene>
<comment type="subunit">
    <text evidence="4">Heterodimer of a large and a small subunit.</text>
</comment>
<comment type="cofactor">
    <cofactor evidence="8">
        <name>Fe cation</name>
        <dbReference type="ChEBI" id="CHEBI:24875"/>
    </cofactor>
</comment>
<feature type="binding site" evidence="8">
    <location>
        <position position="61"/>
    </location>
    <ligand>
        <name>Ni(2+)</name>
        <dbReference type="ChEBI" id="CHEBI:49786"/>
    </ligand>
</feature>
<dbReference type="Gene3D" id="1.10.645.10">
    <property type="entry name" value="Cytochrome-c3 Hydrogenase, chain B"/>
    <property type="match status" value="1"/>
</dbReference>
<dbReference type="GO" id="GO:0016151">
    <property type="term" value="F:nickel cation binding"/>
    <property type="evidence" value="ECO:0007669"/>
    <property type="project" value="InterPro"/>
</dbReference>
<dbReference type="Proteomes" id="UP000253314">
    <property type="component" value="Unassembled WGS sequence"/>
</dbReference>
<dbReference type="InterPro" id="IPR001501">
    <property type="entry name" value="Ni-dep_hyd_lsu"/>
</dbReference>
<comment type="caution">
    <text evidence="10">The sequence shown here is derived from an EMBL/GenBank/DDBJ whole genome shotgun (WGS) entry which is preliminary data.</text>
</comment>
<dbReference type="GO" id="GO:0008901">
    <property type="term" value="F:ferredoxin hydrogenase activity"/>
    <property type="evidence" value="ECO:0007669"/>
    <property type="project" value="InterPro"/>
</dbReference>
<evidence type="ECO:0000256" key="2">
    <source>
        <dbReference type="ARBA" id="ARBA00004196"/>
    </source>
</evidence>
<feature type="binding site" evidence="8">
    <location>
        <position position="450"/>
    </location>
    <ligand>
        <name>Fe cation</name>
        <dbReference type="ChEBI" id="CHEBI:24875"/>
    </ligand>
</feature>
<evidence type="ECO:0000313" key="11">
    <source>
        <dbReference type="Proteomes" id="UP000253314"/>
    </source>
</evidence>